<sequence length="68" mass="7731">MIIAELKPLFRRLNTVLTLTLEQGAGLCLSKTHYEITAEHILYSLLSKPGCDMARILEHRNIAPEQVR</sequence>
<gene>
    <name evidence="1" type="ORF">B1A_04560</name>
</gene>
<dbReference type="InterPro" id="IPR036628">
    <property type="entry name" value="Clp_N_dom_sf"/>
</dbReference>
<accession>T1CW75</accession>
<dbReference type="AlphaFoldDB" id="T1CW75"/>
<dbReference type="SUPFAM" id="SSF81923">
    <property type="entry name" value="Double Clp-N motif"/>
    <property type="match status" value="1"/>
</dbReference>
<proteinExistence type="predicted"/>
<evidence type="ECO:0008006" key="2">
    <source>
        <dbReference type="Google" id="ProtNLM"/>
    </source>
</evidence>
<reference evidence="1" key="1">
    <citation type="submission" date="2013-08" db="EMBL/GenBank/DDBJ databases">
        <authorList>
            <person name="Mendez C."/>
            <person name="Richter M."/>
            <person name="Ferrer M."/>
            <person name="Sanchez J."/>
        </authorList>
    </citation>
    <scope>NUCLEOTIDE SEQUENCE</scope>
</reference>
<organism evidence="1">
    <name type="scientific">mine drainage metagenome</name>
    <dbReference type="NCBI Taxonomy" id="410659"/>
    <lineage>
        <taxon>unclassified sequences</taxon>
        <taxon>metagenomes</taxon>
        <taxon>ecological metagenomes</taxon>
    </lineage>
</organism>
<reference evidence="1" key="2">
    <citation type="journal article" date="2014" name="ISME J.">
        <title>Microbial stratification in low pH oxic and suboxic macroscopic growths along an acid mine drainage.</title>
        <authorList>
            <person name="Mendez-Garcia C."/>
            <person name="Mesa V."/>
            <person name="Sprenger R.R."/>
            <person name="Richter M."/>
            <person name="Diez M.S."/>
            <person name="Solano J."/>
            <person name="Bargiela R."/>
            <person name="Golyshina O.V."/>
            <person name="Manteca A."/>
            <person name="Ramos J.L."/>
            <person name="Gallego J.R."/>
            <person name="Llorente I."/>
            <person name="Martins Dos Santos V.A."/>
            <person name="Jensen O.N."/>
            <person name="Pelaez A.I."/>
            <person name="Sanchez J."/>
            <person name="Ferrer M."/>
        </authorList>
    </citation>
    <scope>NUCLEOTIDE SEQUENCE</scope>
</reference>
<dbReference type="EMBL" id="AUZX01003318">
    <property type="protein sequence ID" value="EQD74245.1"/>
    <property type="molecule type" value="Genomic_DNA"/>
</dbReference>
<protein>
    <recommendedName>
        <fullName evidence="2">Clp R domain-containing protein</fullName>
    </recommendedName>
</protein>
<dbReference type="Gene3D" id="1.10.1780.10">
    <property type="entry name" value="Clp, N-terminal domain"/>
    <property type="match status" value="1"/>
</dbReference>
<evidence type="ECO:0000313" key="1">
    <source>
        <dbReference type="EMBL" id="EQD74245.1"/>
    </source>
</evidence>
<feature type="non-terminal residue" evidence="1">
    <location>
        <position position="68"/>
    </location>
</feature>
<name>T1CW75_9ZZZZ</name>
<comment type="caution">
    <text evidence="1">The sequence shown here is derived from an EMBL/GenBank/DDBJ whole genome shotgun (WGS) entry which is preliminary data.</text>
</comment>